<accession>A0A9N7YYZ2</accession>
<protein>
    <submittedName>
        <fullName evidence="2">Uncharacterized protein</fullName>
    </submittedName>
</protein>
<feature type="compositionally biased region" description="Basic and acidic residues" evidence="1">
    <location>
        <begin position="48"/>
        <end position="58"/>
    </location>
</feature>
<reference evidence="2" key="1">
    <citation type="submission" date="2020-03" db="EMBL/GenBank/DDBJ databases">
        <authorList>
            <person name="Weist P."/>
        </authorList>
    </citation>
    <scope>NUCLEOTIDE SEQUENCE</scope>
</reference>
<feature type="compositionally biased region" description="Polar residues" evidence="1">
    <location>
        <begin position="59"/>
        <end position="71"/>
    </location>
</feature>
<keyword evidence="3" id="KW-1185">Reference proteome</keyword>
<organism evidence="2 3">
    <name type="scientific">Pleuronectes platessa</name>
    <name type="common">European plaice</name>
    <dbReference type="NCBI Taxonomy" id="8262"/>
    <lineage>
        <taxon>Eukaryota</taxon>
        <taxon>Metazoa</taxon>
        <taxon>Chordata</taxon>
        <taxon>Craniata</taxon>
        <taxon>Vertebrata</taxon>
        <taxon>Euteleostomi</taxon>
        <taxon>Actinopterygii</taxon>
        <taxon>Neopterygii</taxon>
        <taxon>Teleostei</taxon>
        <taxon>Neoteleostei</taxon>
        <taxon>Acanthomorphata</taxon>
        <taxon>Carangaria</taxon>
        <taxon>Pleuronectiformes</taxon>
        <taxon>Pleuronectoidei</taxon>
        <taxon>Pleuronectidae</taxon>
        <taxon>Pleuronectes</taxon>
    </lineage>
</organism>
<proteinExistence type="predicted"/>
<dbReference type="Proteomes" id="UP001153269">
    <property type="component" value="Unassembled WGS sequence"/>
</dbReference>
<comment type="caution">
    <text evidence="2">The sequence shown here is derived from an EMBL/GenBank/DDBJ whole genome shotgun (WGS) entry which is preliminary data.</text>
</comment>
<name>A0A9N7YYZ2_PLEPL</name>
<evidence type="ECO:0000313" key="2">
    <source>
        <dbReference type="EMBL" id="CAB1449653.1"/>
    </source>
</evidence>
<sequence>MSGPTPLGVIGSIAAFSEKLDKNPAMCQGSFVGGARLVPLMAPRAAKQTHELNDRTTTYEKPSPQRKSTMGTACWPAERHLGPVNVCRHIPPAVSPTEHVVCTSD</sequence>
<gene>
    <name evidence="2" type="ORF">PLEPLA_LOCUS37338</name>
</gene>
<feature type="region of interest" description="Disordered" evidence="1">
    <location>
        <begin position="45"/>
        <end position="71"/>
    </location>
</feature>
<dbReference type="AlphaFoldDB" id="A0A9N7YYZ2"/>
<evidence type="ECO:0000313" key="3">
    <source>
        <dbReference type="Proteomes" id="UP001153269"/>
    </source>
</evidence>
<evidence type="ECO:0000256" key="1">
    <source>
        <dbReference type="SAM" id="MobiDB-lite"/>
    </source>
</evidence>
<dbReference type="EMBL" id="CADEAL010004024">
    <property type="protein sequence ID" value="CAB1449653.1"/>
    <property type="molecule type" value="Genomic_DNA"/>
</dbReference>